<accession>A0ABS8BFD1</accession>
<keyword evidence="4" id="KW-0812">Transmembrane</keyword>
<feature type="repeat" description="TPR" evidence="3">
    <location>
        <begin position="140"/>
        <end position="173"/>
    </location>
</feature>
<proteinExistence type="predicted"/>
<protein>
    <submittedName>
        <fullName evidence="5">Tetratricopeptide repeat protein</fullName>
    </submittedName>
</protein>
<dbReference type="Proteomes" id="UP001199054">
    <property type="component" value="Unassembled WGS sequence"/>
</dbReference>
<feature type="transmembrane region" description="Helical" evidence="4">
    <location>
        <begin position="331"/>
        <end position="355"/>
    </location>
</feature>
<evidence type="ECO:0000313" key="5">
    <source>
        <dbReference type="EMBL" id="MCB5183228.1"/>
    </source>
</evidence>
<dbReference type="InterPro" id="IPR050498">
    <property type="entry name" value="Ycf3"/>
</dbReference>
<name>A0ABS8BFD1_9ACTN</name>
<sequence>MSGTLDRAEAYLDLGRYQQAAALASQHLAQQPDDASALLVLARCQRHLEDLPAGLASVDQALRITPDAPFAWMLRADTLSRMGRHHEAVAAAQRCVEYGPLFWWSHHTLALVLERSGNGALRRDGYAAALRATELGPQEASAHFMLGLIAHRLGDHRTARAAYGTTLRLDPQSSEAHNNLAMLDQRRSWSSRRAWSRAAEGFVTSASLDVEDTHARFNLEGMAWGVAASARWCAFAGMAVALVSTQGGRSGGQDGGGPAGPLVGALLLVLMWGAWFLWQRSRMTPRVRRTMALVARGCPPVLVMAAAVALPALHSLVTVVSAVALPAVDTGVLAACAGLLFWNLILTYWISRVFLGRRAPGRRARRGAGGPG</sequence>
<keyword evidence="4" id="KW-1133">Transmembrane helix</keyword>
<keyword evidence="6" id="KW-1185">Reference proteome</keyword>
<keyword evidence="1" id="KW-0677">Repeat</keyword>
<dbReference type="SUPFAM" id="SSF48452">
    <property type="entry name" value="TPR-like"/>
    <property type="match status" value="1"/>
</dbReference>
<dbReference type="Gene3D" id="1.25.40.10">
    <property type="entry name" value="Tetratricopeptide repeat domain"/>
    <property type="match status" value="2"/>
</dbReference>
<dbReference type="PANTHER" id="PTHR44858:SF1">
    <property type="entry name" value="UDP-N-ACETYLGLUCOSAMINE--PEPTIDE N-ACETYLGLUCOSAMINYLTRANSFERASE SPINDLY-RELATED"/>
    <property type="match status" value="1"/>
</dbReference>
<dbReference type="PROSITE" id="PS50005">
    <property type="entry name" value="TPR"/>
    <property type="match status" value="1"/>
</dbReference>
<dbReference type="InterPro" id="IPR019734">
    <property type="entry name" value="TPR_rpt"/>
</dbReference>
<comment type="caution">
    <text evidence="5">The sequence shown here is derived from an EMBL/GenBank/DDBJ whole genome shotgun (WGS) entry which is preliminary data.</text>
</comment>
<evidence type="ECO:0000313" key="6">
    <source>
        <dbReference type="Proteomes" id="UP001199054"/>
    </source>
</evidence>
<evidence type="ECO:0000256" key="1">
    <source>
        <dbReference type="ARBA" id="ARBA00022737"/>
    </source>
</evidence>
<reference evidence="5 6" key="1">
    <citation type="submission" date="2021-10" db="EMBL/GenBank/DDBJ databases">
        <title>Streptomyces sp. strain SMC 277, a novel streptomycete isolated from soil.</title>
        <authorList>
            <person name="Chanama M."/>
        </authorList>
    </citation>
    <scope>NUCLEOTIDE SEQUENCE [LARGE SCALE GENOMIC DNA]</scope>
    <source>
        <strain evidence="5 6">SMC 277</strain>
    </source>
</reference>
<feature type="transmembrane region" description="Helical" evidence="4">
    <location>
        <begin position="259"/>
        <end position="278"/>
    </location>
</feature>
<evidence type="ECO:0000256" key="2">
    <source>
        <dbReference type="ARBA" id="ARBA00022803"/>
    </source>
</evidence>
<dbReference type="EMBL" id="JAJAUY010000190">
    <property type="protein sequence ID" value="MCB5183228.1"/>
    <property type="molecule type" value="Genomic_DNA"/>
</dbReference>
<dbReference type="RefSeq" id="WP_226730490.1">
    <property type="nucleotide sequence ID" value="NZ_JAJAUY010000190.1"/>
</dbReference>
<keyword evidence="2 3" id="KW-0802">TPR repeat</keyword>
<dbReference type="InterPro" id="IPR011990">
    <property type="entry name" value="TPR-like_helical_dom_sf"/>
</dbReference>
<gene>
    <name evidence="5" type="ORF">LG632_28215</name>
</gene>
<dbReference type="Pfam" id="PF13181">
    <property type="entry name" value="TPR_8"/>
    <property type="match status" value="1"/>
</dbReference>
<dbReference type="Pfam" id="PF13432">
    <property type="entry name" value="TPR_16"/>
    <property type="match status" value="2"/>
</dbReference>
<keyword evidence="4" id="KW-0472">Membrane</keyword>
<dbReference type="SMART" id="SM00028">
    <property type="entry name" value="TPR"/>
    <property type="match status" value="4"/>
</dbReference>
<feature type="transmembrane region" description="Helical" evidence="4">
    <location>
        <begin position="299"/>
        <end position="325"/>
    </location>
</feature>
<evidence type="ECO:0000256" key="4">
    <source>
        <dbReference type="SAM" id="Phobius"/>
    </source>
</evidence>
<evidence type="ECO:0000256" key="3">
    <source>
        <dbReference type="PROSITE-ProRule" id="PRU00339"/>
    </source>
</evidence>
<dbReference type="PANTHER" id="PTHR44858">
    <property type="entry name" value="TETRATRICOPEPTIDE REPEAT PROTEIN 6"/>
    <property type="match status" value="1"/>
</dbReference>
<organism evidence="5 6">
    <name type="scientific">Streptomyces antimicrobicus</name>
    <dbReference type="NCBI Taxonomy" id="2883108"/>
    <lineage>
        <taxon>Bacteria</taxon>
        <taxon>Bacillati</taxon>
        <taxon>Actinomycetota</taxon>
        <taxon>Actinomycetes</taxon>
        <taxon>Kitasatosporales</taxon>
        <taxon>Streptomycetaceae</taxon>
        <taxon>Streptomyces</taxon>
    </lineage>
</organism>